<name>R4YSH8_OLEAN</name>
<accession>R4YSH8</accession>
<feature type="chain" id="PRO_5004383448" description="DUF4124 domain-containing protein" evidence="1">
    <location>
        <begin position="22"/>
        <end position="72"/>
    </location>
</feature>
<dbReference type="Pfam" id="PF13511">
    <property type="entry name" value="DUF4124"/>
    <property type="match status" value="1"/>
</dbReference>
<keyword evidence="4" id="KW-1185">Reference proteome</keyword>
<dbReference type="EMBL" id="FO203512">
    <property type="protein sequence ID" value="CCK77890.1"/>
    <property type="molecule type" value="Genomic_DNA"/>
</dbReference>
<organism evidence="3 4">
    <name type="scientific">Oleispira antarctica RB-8</name>
    <dbReference type="NCBI Taxonomy" id="698738"/>
    <lineage>
        <taxon>Bacteria</taxon>
        <taxon>Pseudomonadati</taxon>
        <taxon>Pseudomonadota</taxon>
        <taxon>Gammaproteobacteria</taxon>
        <taxon>Oceanospirillales</taxon>
        <taxon>Oceanospirillaceae</taxon>
        <taxon>Oleispira</taxon>
    </lineage>
</organism>
<proteinExistence type="predicted"/>
<reference evidence="3 4" key="1">
    <citation type="journal article" date="2013" name="Nat. Commun.">
        <title>Genome sequence and functional genomic analysis of the oil-degrading bacterium Oleispira antarctica.</title>
        <authorList>
            <person name="Kube M."/>
            <person name="Chernikova T.N."/>
            <person name="Al-Ramahi Y."/>
            <person name="Beloqui A."/>
            <person name="Lopez-Cortez N."/>
            <person name="Guazzaroni M.E."/>
            <person name="Heipieper H.J."/>
            <person name="Klages S."/>
            <person name="Kotsyurbenko O.R."/>
            <person name="Langer I."/>
            <person name="Nechitaylo T.Y."/>
            <person name="Lunsdorf H."/>
            <person name="Fernandez M."/>
            <person name="Juarez S."/>
            <person name="Ciordia S."/>
            <person name="Singer A."/>
            <person name="Kagan O."/>
            <person name="Egorova O."/>
            <person name="Petit P.A."/>
            <person name="Stogios P."/>
            <person name="Kim Y."/>
            <person name="Tchigvintsev A."/>
            <person name="Flick R."/>
            <person name="Denaro R."/>
            <person name="Genovese M."/>
            <person name="Albar J.P."/>
            <person name="Reva O.N."/>
            <person name="Martinez-Gomariz M."/>
            <person name="Tran H."/>
            <person name="Ferrer M."/>
            <person name="Savchenko A."/>
            <person name="Yakunin A.F."/>
            <person name="Yakimov M.M."/>
            <person name="Golyshina O.V."/>
            <person name="Reinhardt R."/>
            <person name="Golyshin P.N."/>
        </authorList>
    </citation>
    <scope>NUCLEOTIDE SEQUENCE [LARGE SCALE GENOMIC DNA]</scope>
</reference>
<evidence type="ECO:0000313" key="4">
    <source>
        <dbReference type="Proteomes" id="UP000032749"/>
    </source>
</evidence>
<dbReference type="STRING" id="698738.OLEAN_C37140"/>
<sequence>MQTKAYFPLFLFVYFLSTAHAEINRWVDEHGRIQFSDRPLDSKIEKVNVDTQRNSYGGGGTLKPQKCSVSLG</sequence>
<dbReference type="AlphaFoldDB" id="R4YSH8"/>
<keyword evidence="1" id="KW-0732">Signal</keyword>
<evidence type="ECO:0000256" key="1">
    <source>
        <dbReference type="SAM" id="SignalP"/>
    </source>
</evidence>
<dbReference type="OrthoDB" id="8350575at2"/>
<dbReference type="KEGG" id="oai:OLEAN_C37140"/>
<evidence type="ECO:0000259" key="2">
    <source>
        <dbReference type="Pfam" id="PF13511"/>
    </source>
</evidence>
<feature type="signal peptide" evidence="1">
    <location>
        <begin position="1"/>
        <end position="21"/>
    </location>
</feature>
<protein>
    <recommendedName>
        <fullName evidence="2">DUF4124 domain-containing protein</fullName>
    </recommendedName>
</protein>
<dbReference type="HOGENOM" id="CLU_2718384_0_0_6"/>
<dbReference type="InterPro" id="IPR025392">
    <property type="entry name" value="DUF4124"/>
</dbReference>
<gene>
    <name evidence="3" type="ORF">OLEAN_C37140</name>
</gene>
<dbReference type="Proteomes" id="UP000032749">
    <property type="component" value="Chromosome"/>
</dbReference>
<feature type="domain" description="DUF4124" evidence="2">
    <location>
        <begin position="11"/>
        <end position="52"/>
    </location>
</feature>
<evidence type="ECO:0000313" key="3">
    <source>
        <dbReference type="EMBL" id="CCK77890.1"/>
    </source>
</evidence>